<sequence>MTPVAKITVSLASLALLAGMTACAPTPAPTVTPASTPEAEYPLPTATPPITELPAWARSDDQLWIVYPDGFECSGTEGCPNDFVAAFGEPADPLPEGVAYYDAECMDGRYVQPLEQSPYMTEGNTMRLDGPVVSAPDVPPVTCS</sequence>
<feature type="region of interest" description="Disordered" evidence="1">
    <location>
        <begin position="125"/>
        <end position="144"/>
    </location>
</feature>
<dbReference type="RefSeq" id="WP_315994929.1">
    <property type="nucleotide sequence ID" value="NZ_JAWDIS010000002.1"/>
</dbReference>
<evidence type="ECO:0000256" key="2">
    <source>
        <dbReference type="SAM" id="SignalP"/>
    </source>
</evidence>
<comment type="caution">
    <text evidence="3">The sequence shown here is derived from an EMBL/GenBank/DDBJ whole genome shotgun (WGS) entry which is preliminary data.</text>
</comment>
<gene>
    <name evidence="3" type="ORF">RWH45_10950</name>
</gene>
<keyword evidence="4" id="KW-1185">Reference proteome</keyword>
<keyword evidence="2" id="KW-0732">Signal</keyword>
<feature type="signal peptide" evidence="2">
    <location>
        <begin position="1"/>
        <end position="24"/>
    </location>
</feature>
<evidence type="ECO:0008006" key="5">
    <source>
        <dbReference type="Google" id="ProtNLM"/>
    </source>
</evidence>
<dbReference type="Proteomes" id="UP001263371">
    <property type="component" value="Unassembled WGS sequence"/>
</dbReference>
<organism evidence="3 4">
    <name type="scientific">Microbacterium galbum</name>
    <dbReference type="NCBI Taxonomy" id="3075994"/>
    <lineage>
        <taxon>Bacteria</taxon>
        <taxon>Bacillati</taxon>
        <taxon>Actinomycetota</taxon>
        <taxon>Actinomycetes</taxon>
        <taxon>Micrococcales</taxon>
        <taxon>Microbacteriaceae</taxon>
        <taxon>Microbacterium</taxon>
    </lineage>
</organism>
<proteinExistence type="predicted"/>
<name>A0ABU3T8Q5_9MICO</name>
<reference evidence="3 4" key="1">
    <citation type="submission" date="2023-09" db="EMBL/GenBank/DDBJ databases">
        <title>Microbacterium fusihabitans sp. nov., Microbacterium phycihabitans sp. nov., and Microbacterium cervinum sp. nov., isolated from dried seaweeds of beach.</title>
        <authorList>
            <person name="Lee S.D."/>
        </authorList>
    </citation>
    <scope>NUCLEOTIDE SEQUENCE [LARGE SCALE GENOMIC DNA]</scope>
    <source>
        <strain evidence="3 4">KSW4-17</strain>
    </source>
</reference>
<feature type="chain" id="PRO_5046629389" description="Lipoprotein" evidence="2">
    <location>
        <begin position="25"/>
        <end position="144"/>
    </location>
</feature>
<accession>A0ABU3T8Q5</accession>
<evidence type="ECO:0000313" key="3">
    <source>
        <dbReference type="EMBL" id="MDU0367733.1"/>
    </source>
</evidence>
<dbReference type="PROSITE" id="PS51257">
    <property type="entry name" value="PROKAR_LIPOPROTEIN"/>
    <property type="match status" value="1"/>
</dbReference>
<dbReference type="EMBL" id="JAWDIS010000002">
    <property type="protein sequence ID" value="MDU0367733.1"/>
    <property type="molecule type" value="Genomic_DNA"/>
</dbReference>
<evidence type="ECO:0000313" key="4">
    <source>
        <dbReference type="Proteomes" id="UP001263371"/>
    </source>
</evidence>
<protein>
    <recommendedName>
        <fullName evidence="5">Lipoprotein</fullName>
    </recommendedName>
</protein>
<evidence type="ECO:0000256" key="1">
    <source>
        <dbReference type="SAM" id="MobiDB-lite"/>
    </source>
</evidence>